<keyword evidence="3" id="KW-1185">Reference proteome</keyword>
<dbReference type="RefSeq" id="XP_014149040.1">
    <property type="nucleotide sequence ID" value="XM_014293565.1"/>
</dbReference>
<name>A0A0L0FGI2_9EUKA</name>
<feature type="compositionally biased region" description="Basic and acidic residues" evidence="1">
    <location>
        <begin position="77"/>
        <end position="99"/>
    </location>
</feature>
<reference evidence="2 3" key="1">
    <citation type="submission" date="2011-02" db="EMBL/GenBank/DDBJ databases">
        <title>The Genome Sequence of Sphaeroforma arctica JP610.</title>
        <authorList>
            <consortium name="The Broad Institute Genome Sequencing Platform"/>
            <person name="Russ C."/>
            <person name="Cuomo C."/>
            <person name="Young S.K."/>
            <person name="Zeng Q."/>
            <person name="Gargeya S."/>
            <person name="Alvarado L."/>
            <person name="Berlin A."/>
            <person name="Chapman S.B."/>
            <person name="Chen Z."/>
            <person name="Freedman E."/>
            <person name="Gellesch M."/>
            <person name="Goldberg J."/>
            <person name="Griggs A."/>
            <person name="Gujja S."/>
            <person name="Heilman E."/>
            <person name="Heiman D."/>
            <person name="Howarth C."/>
            <person name="Mehta T."/>
            <person name="Neiman D."/>
            <person name="Pearson M."/>
            <person name="Roberts A."/>
            <person name="Saif S."/>
            <person name="Shea T."/>
            <person name="Shenoy N."/>
            <person name="Sisk P."/>
            <person name="Stolte C."/>
            <person name="Sykes S."/>
            <person name="White J."/>
            <person name="Yandava C."/>
            <person name="Burger G."/>
            <person name="Gray M.W."/>
            <person name="Holland P.W.H."/>
            <person name="King N."/>
            <person name="Lang F.B.F."/>
            <person name="Roger A.J."/>
            <person name="Ruiz-Trillo I."/>
            <person name="Haas B."/>
            <person name="Nusbaum C."/>
            <person name="Birren B."/>
        </authorList>
    </citation>
    <scope>NUCLEOTIDE SEQUENCE [LARGE SCALE GENOMIC DNA]</scope>
    <source>
        <strain evidence="2 3">JP610</strain>
    </source>
</reference>
<dbReference type="AlphaFoldDB" id="A0A0L0FGI2"/>
<dbReference type="GeneID" id="25912832"/>
<sequence length="119" mass="13660">GANCSNLSCRVRAHPYCVANFSAAKGGTETRCFKCKATWPKQYKQNRAGIYKERENNGQTVGQKRSRKSINGQNGEHGQRQQHEEDDRSQRQQQHREDSAPESDAEDDEPRRRSGRRAR</sequence>
<feature type="region of interest" description="Disordered" evidence="1">
    <location>
        <begin position="43"/>
        <end position="119"/>
    </location>
</feature>
<feature type="non-terminal residue" evidence="2">
    <location>
        <position position="1"/>
    </location>
</feature>
<accession>A0A0L0FGI2</accession>
<dbReference type="Gene3D" id="3.30.40.10">
    <property type="entry name" value="Zinc/RING finger domain, C3HC4 (zinc finger)"/>
    <property type="match status" value="1"/>
</dbReference>
<proteinExistence type="predicted"/>
<gene>
    <name evidence="2" type="ORF">SARC_12328</name>
</gene>
<evidence type="ECO:0000313" key="3">
    <source>
        <dbReference type="Proteomes" id="UP000054560"/>
    </source>
</evidence>
<evidence type="ECO:0000313" key="2">
    <source>
        <dbReference type="EMBL" id="KNC75138.1"/>
    </source>
</evidence>
<dbReference type="Proteomes" id="UP000054560">
    <property type="component" value="Unassembled WGS sequence"/>
</dbReference>
<protein>
    <submittedName>
        <fullName evidence="2">Uncharacterized protein</fullName>
    </submittedName>
</protein>
<feature type="compositionally biased region" description="Polar residues" evidence="1">
    <location>
        <begin position="57"/>
        <end position="76"/>
    </location>
</feature>
<dbReference type="InterPro" id="IPR013083">
    <property type="entry name" value="Znf_RING/FYVE/PHD"/>
</dbReference>
<evidence type="ECO:0000256" key="1">
    <source>
        <dbReference type="SAM" id="MobiDB-lite"/>
    </source>
</evidence>
<organism evidence="2 3">
    <name type="scientific">Sphaeroforma arctica JP610</name>
    <dbReference type="NCBI Taxonomy" id="667725"/>
    <lineage>
        <taxon>Eukaryota</taxon>
        <taxon>Ichthyosporea</taxon>
        <taxon>Ichthyophonida</taxon>
        <taxon>Sphaeroforma</taxon>
    </lineage>
</organism>
<dbReference type="EMBL" id="KQ243823">
    <property type="protein sequence ID" value="KNC75138.1"/>
    <property type="molecule type" value="Genomic_DNA"/>
</dbReference>